<dbReference type="PRINTS" id="PR00007">
    <property type="entry name" value="COMPLEMNTC1Q"/>
</dbReference>
<dbReference type="InterPro" id="IPR050822">
    <property type="entry name" value="Cerebellin_Synaptic_Org"/>
</dbReference>
<keyword evidence="8" id="KW-1185">Reference proteome</keyword>
<dbReference type="AlphaFoldDB" id="A0ABD0YF92"/>
<evidence type="ECO:0000313" key="8">
    <source>
        <dbReference type="Proteomes" id="UP001557470"/>
    </source>
</evidence>
<evidence type="ECO:0000259" key="6">
    <source>
        <dbReference type="PROSITE" id="PS50871"/>
    </source>
</evidence>
<evidence type="ECO:0000256" key="3">
    <source>
        <dbReference type="ARBA" id="ARBA00022729"/>
    </source>
</evidence>
<name>A0ABD0YF92_UMBPY</name>
<protein>
    <recommendedName>
        <fullName evidence="6">C1q domain-containing protein</fullName>
    </recommendedName>
</protein>
<keyword evidence="3" id="KW-0732">Signal</keyword>
<comment type="caution">
    <text evidence="7">The sequence shown here is derived from an EMBL/GenBank/DDBJ whole genome shotgun (WGS) entry which is preliminary data.</text>
</comment>
<sequence>MGCDGRPSTALTGMTASSLSNRMRRDATSCSSMKLPAALESISSGVQVTRGENETFIESGAVSILDGISNHEELSDSQTQLDEMKTKYSEMESRLKSTELQVEKLKAENEERKVAFSVALGIGGYYSGDTILVYKDIFTNIGNHYNELNGVFTAPVNGVYYFRVALFGIVERNSGIHCNLRKNGIITLMAGLWEYIAISQHHVVNAASLLLEKGDRIDVQLQGTRIYDDSHKRNTLSGFLLFPMGGSDYYDP</sequence>
<dbReference type="PANTHER" id="PTHR22923:SF102">
    <property type="entry name" value="CEREBELLIN 13-RELATED"/>
    <property type="match status" value="1"/>
</dbReference>
<dbReference type="SMART" id="SM00110">
    <property type="entry name" value="C1Q"/>
    <property type="match status" value="1"/>
</dbReference>
<dbReference type="InterPro" id="IPR008983">
    <property type="entry name" value="Tumour_necrosis_fac-like_dom"/>
</dbReference>
<feature type="domain" description="C1q" evidence="6">
    <location>
        <begin position="109"/>
        <end position="247"/>
    </location>
</feature>
<feature type="region of interest" description="Disordered" evidence="5">
    <location>
        <begin position="1"/>
        <end position="24"/>
    </location>
</feature>
<evidence type="ECO:0000256" key="4">
    <source>
        <dbReference type="SAM" id="Coils"/>
    </source>
</evidence>
<evidence type="ECO:0000256" key="5">
    <source>
        <dbReference type="SAM" id="MobiDB-lite"/>
    </source>
</evidence>
<dbReference type="EMBL" id="JAGEUA010000001">
    <property type="protein sequence ID" value="KAL1023872.1"/>
    <property type="molecule type" value="Genomic_DNA"/>
</dbReference>
<dbReference type="PROSITE" id="PS50871">
    <property type="entry name" value="C1Q"/>
    <property type="match status" value="1"/>
</dbReference>
<keyword evidence="2" id="KW-0964">Secreted</keyword>
<proteinExistence type="predicted"/>
<evidence type="ECO:0000256" key="2">
    <source>
        <dbReference type="ARBA" id="ARBA00022525"/>
    </source>
</evidence>
<dbReference type="InterPro" id="IPR001073">
    <property type="entry name" value="C1q_dom"/>
</dbReference>
<accession>A0ABD0YF92</accession>
<evidence type="ECO:0000313" key="7">
    <source>
        <dbReference type="EMBL" id="KAL1023872.1"/>
    </source>
</evidence>
<dbReference type="PANTHER" id="PTHR22923">
    <property type="entry name" value="CEREBELLIN-RELATED"/>
    <property type="match status" value="1"/>
</dbReference>
<evidence type="ECO:0000256" key="1">
    <source>
        <dbReference type="ARBA" id="ARBA00004613"/>
    </source>
</evidence>
<gene>
    <name evidence="7" type="ORF">UPYG_G00048250</name>
</gene>
<dbReference type="GO" id="GO:0005576">
    <property type="term" value="C:extracellular region"/>
    <property type="evidence" value="ECO:0007669"/>
    <property type="project" value="UniProtKB-SubCell"/>
</dbReference>
<dbReference type="SUPFAM" id="SSF49842">
    <property type="entry name" value="TNF-like"/>
    <property type="match status" value="1"/>
</dbReference>
<dbReference type="Pfam" id="PF00386">
    <property type="entry name" value="C1q"/>
    <property type="match status" value="1"/>
</dbReference>
<reference evidence="7 8" key="1">
    <citation type="submission" date="2024-06" db="EMBL/GenBank/DDBJ databases">
        <authorList>
            <person name="Pan Q."/>
            <person name="Wen M."/>
            <person name="Jouanno E."/>
            <person name="Zahm M."/>
            <person name="Klopp C."/>
            <person name="Cabau C."/>
            <person name="Louis A."/>
            <person name="Berthelot C."/>
            <person name="Parey E."/>
            <person name="Roest Crollius H."/>
            <person name="Montfort J."/>
            <person name="Robinson-Rechavi M."/>
            <person name="Bouchez O."/>
            <person name="Lampietro C."/>
            <person name="Lopez Roques C."/>
            <person name="Donnadieu C."/>
            <person name="Postlethwait J."/>
            <person name="Bobe J."/>
            <person name="Verreycken H."/>
            <person name="Guiguen Y."/>
        </authorList>
    </citation>
    <scope>NUCLEOTIDE SEQUENCE [LARGE SCALE GENOMIC DNA]</scope>
    <source>
        <strain evidence="7">Up_M1</strain>
        <tissue evidence="7">Testis</tissue>
    </source>
</reference>
<feature type="coiled-coil region" evidence="4">
    <location>
        <begin position="74"/>
        <end position="115"/>
    </location>
</feature>
<comment type="subcellular location">
    <subcellularLocation>
        <location evidence="1">Secreted</location>
    </subcellularLocation>
</comment>
<feature type="compositionally biased region" description="Polar residues" evidence="5">
    <location>
        <begin position="9"/>
        <end position="21"/>
    </location>
</feature>
<organism evidence="7 8">
    <name type="scientific">Umbra pygmaea</name>
    <name type="common">Eastern mudminnow</name>
    <dbReference type="NCBI Taxonomy" id="75934"/>
    <lineage>
        <taxon>Eukaryota</taxon>
        <taxon>Metazoa</taxon>
        <taxon>Chordata</taxon>
        <taxon>Craniata</taxon>
        <taxon>Vertebrata</taxon>
        <taxon>Euteleostomi</taxon>
        <taxon>Actinopterygii</taxon>
        <taxon>Neopterygii</taxon>
        <taxon>Teleostei</taxon>
        <taxon>Protacanthopterygii</taxon>
        <taxon>Esociformes</taxon>
        <taxon>Umbridae</taxon>
        <taxon>Umbra</taxon>
    </lineage>
</organism>
<dbReference type="Proteomes" id="UP001557470">
    <property type="component" value="Unassembled WGS sequence"/>
</dbReference>
<keyword evidence="4" id="KW-0175">Coiled coil</keyword>
<dbReference type="Gene3D" id="2.60.120.40">
    <property type="match status" value="1"/>
</dbReference>